<organism evidence="1 2">
    <name type="scientific">Aquamicrobium terrae</name>
    <dbReference type="NCBI Taxonomy" id="1324945"/>
    <lineage>
        <taxon>Bacteria</taxon>
        <taxon>Pseudomonadati</taxon>
        <taxon>Pseudomonadota</taxon>
        <taxon>Alphaproteobacteria</taxon>
        <taxon>Hyphomicrobiales</taxon>
        <taxon>Phyllobacteriaceae</taxon>
        <taxon>Aquamicrobium</taxon>
    </lineage>
</organism>
<evidence type="ECO:0000313" key="1">
    <source>
        <dbReference type="EMBL" id="MET3792199.1"/>
    </source>
</evidence>
<keyword evidence="2" id="KW-1185">Reference proteome</keyword>
<reference evidence="1 2" key="1">
    <citation type="submission" date="2024-06" db="EMBL/GenBank/DDBJ databases">
        <title>Genomic Encyclopedia of Type Strains, Phase IV (KMG-IV): sequencing the most valuable type-strain genomes for metagenomic binning, comparative biology and taxonomic classification.</title>
        <authorList>
            <person name="Goeker M."/>
        </authorList>
    </citation>
    <scope>NUCLEOTIDE SEQUENCE [LARGE SCALE GENOMIC DNA]</scope>
    <source>
        <strain evidence="1 2">DSM 27865</strain>
    </source>
</reference>
<proteinExistence type="predicted"/>
<evidence type="ECO:0000313" key="2">
    <source>
        <dbReference type="Proteomes" id="UP001549076"/>
    </source>
</evidence>
<sequence length="134" mass="14622">MKFFRELEPDVYLGVGKLETEQDGHGWTGEYDALLARGRLMAIIVTDGDRPLPPAGKPMILWMKTRKAELARLVAGTVHVIEDEEERGSMERALPGRAKASPYPVAIAATEAEALEKARVILDHAVAEACAAVK</sequence>
<name>A0ABV2MZF7_9HYPH</name>
<gene>
    <name evidence="1" type="ORF">ABID37_002414</name>
</gene>
<dbReference type="EMBL" id="JBEPML010000007">
    <property type="protein sequence ID" value="MET3792199.1"/>
    <property type="molecule type" value="Genomic_DNA"/>
</dbReference>
<accession>A0ABV2MZF7</accession>
<dbReference type="Proteomes" id="UP001549076">
    <property type="component" value="Unassembled WGS sequence"/>
</dbReference>
<protein>
    <submittedName>
        <fullName evidence="1">Uncharacterized protein</fullName>
    </submittedName>
</protein>
<comment type="caution">
    <text evidence="1">The sequence shown here is derived from an EMBL/GenBank/DDBJ whole genome shotgun (WGS) entry which is preliminary data.</text>
</comment>
<dbReference type="RefSeq" id="WP_354194966.1">
    <property type="nucleotide sequence ID" value="NZ_JBEPML010000007.1"/>
</dbReference>